<name>A0A8B6X3Y9_9BURK</name>
<proteinExistence type="predicted"/>
<feature type="chain" id="PRO_5034990569" evidence="1">
    <location>
        <begin position="23"/>
        <end position="239"/>
    </location>
</feature>
<dbReference type="AlphaFoldDB" id="A0A8B6X3Y9"/>
<evidence type="ECO:0000313" key="2">
    <source>
        <dbReference type="Proteomes" id="UP000675920"/>
    </source>
</evidence>
<evidence type="ECO:0000256" key="1">
    <source>
        <dbReference type="SAM" id="SignalP"/>
    </source>
</evidence>
<keyword evidence="2" id="KW-1185">Reference proteome</keyword>
<evidence type="ECO:0000313" key="3">
    <source>
        <dbReference type="RefSeq" id="WP_028311111.1"/>
    </source>
</evidence>
<protein>
    <submittedName>
        <fullName evidence="3">PEP-CTERM sorting domain-containing protein</fullName>
    </submittedName>
</protein>
<dbReference type="RefSeq" id="WP_028311111.1">
    <property type="nucleotide sequence ID" value="NZ_AXWS01000008.1"/>
</dbReference>
<sequence>MNRLKRLSLGLAGLCLLPTAQASIVNLTLDAVVDWSNYGGGNPAYTFIGSFDSSQLPTTPGYHFLTGSVQLLIDGVVASDWNCTTSGCAGHPNYYNETITQEEVAPGSYVTLRSVQDYRSGAGIALYRNTDGSYDLMRSELSVSWLERECNSGASGGSTCTLESHYIGVASGELTDSRVSQAPYVSEAWNRYGHLVGASLSPVPEPGGLVAMLAGAGGLGWLLRRQRGRELVTTIHPAG</sequence>
<dbReference type="NCBIfam" id="TIGR02595">
    <property type="entry name" value="PEP_CTERM"/>
    <property type="match status" value="1"/>
</dbReference>
<feature type="signal peptide" evidence="1">
    <location>
        <begin position="1"/>
        <end position="22"/>
    </location>
</feature>
<reference evidence="3" key="2">
    <citation type="journal article" date="2018" name="Environ. Microbiol.">
        <title>Both widespread PEP-CTERM proteins and exopolysaccharides are required for floc formation of Zoogloea resiniphila and other activated sludge bacteria.</title>
        <authorList>
            <person name="Gao N."/>
            <person name="Xia M."/>
            <person name="Dai J."/>
            <person name="Yu D."/>
            <person name="An W."/>
            <person name="Li S."/>
            <person name="Liu S."/>
            <person name="He P."/>
            <person name="Zhang L."/>
            <person name="Wu Z."/>
            <person name="Bi X."/>
            <person name="Chen S."/>
            <person name="Haft D.H."/>
            <person name="Qiu D."/>
        </authorList>
    </citation>
    <scope>NUCLEOTIDE SEQUENCE</scope>
</reference>
<keyword evidence="1" id="KW-0732">Signal</keyword>
<reference evidence="3" key="3">
    <citation type="submission" date="2025-08" db="UniProtKB">
        <authorList>
            <consortium name="RefSeq"/>
        </authorList>
    </citation>
    <scope>IDENTIFICATION</scope>
</reference>
<dbReference type="Proteomes" id="UP000675920">
    <property type="component" value="Unplaced"/>
</dbReference>
<reference evidence="3" key="1">
    <citation type="journal article" date="2006" name="BMC Biol.">
        <title>Exopolysaccharide-associated protein sorting in environmental organisms: the PEP-CTERM/EpsH system. Application of a novel phylogenetic profiling heuristic.</title>
        <authorList>
            <person name="Haft D.H."/>
            <person name="Paulsen I.T."/>
            <person name="Ward N."/>
            <person name="Selengut J.D."/>
        </authorList>
    </citation>
    <scope>NUCLEOTIDE SEQUENCE</scope>
</reference>
<dbReference type="InterPro" id="IPR013424">
    <property type="entry name" value="Ice-binding_C"/>
</dbReference>
<accession>A0A8B6X3Y9</accession>
<organism evidence="2 3">
    <name type="scientific">Derxia gummosa DSM 723</name>
    <dbReference type="NCBI Taxonomy" id="1121388"/>
    <lineage>
        <taxon>Bacteria</taxon>
        <taxon>Pseudomonadati</taxon>
        <taxon>Pseudomonadota</taxon>
        <taxon>Betaproteobacteria</taxon>
        <taxon>Burkholderiales</taxon>
        <taxon>Alcaligenaceae</taxon>
        <taxon>Derxia</taxon>
    </lineage>
</organism>